<dbReference type="InterPro" id="IPR004143">
    <property type="entry name" value="BPL_LPL_catalytic"/>
</dbReference>
<dbReference type="InterPro" id="IPR004408">
    <property type="entry name" value="Biotin_CoA_COase_ligase"/>
</dbReference>
<evidence type="ECO:0000256" key="5">
    <source>
        <dbReference type="HAMAP-Rule" id="MF_00978"/>
    </source>
</evidence>
<evidence type="ECO:0000313" key="7">
    <source>
        <dbReference type="EMBL" id="HIW80538.1"/>
    </source>
</evidence>
<evidence type="ECO:0000259" key="6">
    <source>
        <dbReference type="PROSITE" id="PS51733"/>
    </source>
</evidence>
<evidence type="ECO:0000256" key="2">
    <source>
        <dbReference type="ARBA" id="ARBA00022741"/>
    </source>
</evidence>
<dbReference type="PROSITE" id="PS51733">
    <property type="entry name" value="BPL_LPL_CATALYTIC"/>
    <property type="match status" value="1"/>
</dbReference>
<keyword evidence="3 5" id="KW-0067">ATP-binding</keyword>
<dbReference type="Gene3D" id="2.30.30.100">
    <property type="match status" value="1"/>
</dbReference>
<dbReference type="NCBIfam" id="TIGR00121">
    <property type="entry name" value="birA_ligase"/>
    <property type="match status" value="1"/>
</dbReference>
<proteinExistence type="inferred from homology"/>
<dbReference type="GO" id="GO:0016740">
    <property type="term" value="F:transferase activity"/>
    <property type="evidence" value="ECO:0007669"/>
    <property type="project" value="UniProtKB-ARBA"/>
</dbReference>
<dbReference type="InterPro" id="IPR003142">
    <property type="entry name" value="BPL_C"/>
</dbReference>
<dbReference type="Gene3D" id="1.10.10.10">
    <property type="entry name" value="Winged helix-like DNA-binding domain superfamily/Winged helix DNA-binding domain"/>
    <property type="match status" value="1"/>
</dbReference>
<dbReference type="GO" id="GO:0004077">
    <property type="term" value="F:biotin--[biotin carboxyl-carrier protein] ligase activity"/>
    <property type="evidence" value="ECO:0007669"/>
    <property type="project" value="UniProtKB-UniRule"/>
</dbReference>
<dbReference type="GO" id="GO:0005524">
    <property type="term" value="F:ATP binding"/>
    <property type="evidence" value="ECO:0007669"/>
    <property type="project" value="UniProtKB-UniRule"/>
</dbReference>
<dbReference type="GO" id="GO:0009249">
    <property type="term" value="P:protein lipoylation"/>
    <property type="evidence" value="ECO:0007669"/>
    <property type="project" value="UniProtKB-ARBA"/>
</dbReference>
<comment type="function">
    <text evidence="5">Acts both as a biotin--[acetyl-CoA-carboxylase] ligase and a repressor.</text>
</comment>
<reference evidence="7" key="1">
    <citation type="journal article" date="2021" name="PeerJ">
        <title>Extensive microbial diversity within the chicken gut microbiome revealed by metagenomics and culture.</title>
        <authorList>
            <person name="Gilroy R."/>
            <person name="Ravi A."/>
            <person name="Getino M."/>
            <person name="Pursley I."/>
            <person name="Horton D.L."/>
            <person name="Alikhan N.F."/>
            <person name="Baker D."/>
            <person name="Gharbi K."/>
            <person name="Hall N."/>
            <person name="Watson M."/>
            <person name="Adriaenssens E.M."/>
            <person name="Foster-Nyarko E."/>
            <person name="Jarju S."/>
            <person name="Secka A."/>
            <person name="Antonio M."/>
            <person name="Oren A."/>
            <person name="Chaudhuri R.R."/>
            <person name="La Ragione R."/>
            <person name="Hildebrand F."/>
            <person name="Pallen M.J."/>
        </authorList>
    </citation>
    <scope>NUCLEOTIDE SEQUENCE</scope>
    <source>
        <strain evidence="7">CHK195-6426</strain>
    </source>
</reference>
<dbReference type="Pfam" id="PF03099">
    <property type="entry name" value="BPL_LplA_LipB"/>
    <property type="match status" value="1"/>
</dbReference>
<evidence type="ECO:0000313" key="8">
    <source>
        <dbReference type="Proteomes" id="UP000824265"/>
    </source>
</evidence>
<keyword evidence="2 5" id="KW-0547">Nucleotide-binding</keyword>
<dbReference type="Gene3D" id="3.30.930.10">
    <property type="entry name" value="Bira Bifunctional Protein, Domain 2"/>
    <property type="match status" value="1"/>
</dbReference>
<protein>
    <recommendedName>
        <fullName evidence="5">Bifunctional ligase/repressor BirA</fullName>
    </recommendedName>
    <alternativeName>
        <fullName evidence="5">Biotin--[acetyl-CoA-carboxylase] ligase</fullName>
        <ecNumber evidence="5">6.3.4.15</ecNumber>
    </alternativeName>
    <alternativeName>
        <fullName evidence="5">Biotin--protein ligase</fullName>
    </alternativeName>
    <alternativeName>
        <fullName evidence="5">Biotin-[acetyl-CoA carboxylase] synthetase</fullName>
    </alternativeName>
</protein>
<dbReference type="InterPro" id="IPR045864">
    <property type="entry name" value="aa-tRNA-synth_II/BPL/LPL"/>
</dbReference>
<dbReference type="EMBL" id="DXGH01000017">
    <property type="protein sequence ID" value="HIW80538.1"/>
    <property type="molecule type" value="Genomic_DNA"/>
</dbReference>
<keyword evidence="4 5" id="KW-0092">Biotin</keyword>
<feature type="domain" description="BPL/LPL catalytic" evidence="6">
    <location>
        <begin position="66"/>
        <end position="264"/>
    </location>
</feature>
<comment type="catalytic activity">
    <reaction evidence="5">
        <text>biotin + L-lysyl-[protein] + ATP = N(6)-biotinyl-L-lysyl-[protein] + AMP + diphosphate + H(+)</text>
        <dbReference type="Rhea" id="RHEA:11756"/>
        <dbReference type="Rhea" id="RHEA-COMP:9752"/>
        <dbReference type="Rhea" id="RHEA-COMP:10505"/>
        <dbReference type="ChEBI" id="CHEBI:15378"/>
        <dbReference type="ChEBI" id="CHEBI:29969"/>
        <dbReference type="ChEBI" id="CHEBI:30616"/>
        <dbReference type="ChEBI" id="CHEBI:33019"/>
        <dbReference type="ChEBI" id="CHEBI:57586"/>
        <dbReference type="ChEBI" id="CHEBI:83144"/>
        <dbReference type="ChEBI" id="CHEBI:456215"/>
        <dbReference type="EC" id="6.3.4.15"/>
    </reaction>
</comment>
<evidence type="ECO:0000256" key="1">
    <source>
        <dbReference type="ARBA" id="ARBA00022598"/>
    </source>
</evidence>
<dbReference type="InterPro" id="IPR013196">
    <property type="entry name" value="HTH_11"/>
</dbReference>
<dbReference type="CDD" id="cd16442">
    <property type="entry name" value="BPL"/>
    <property type="match status" value="1"/>
</dbReference>
<sequence>MKQEILELLRGREDYVSGQELCERFGVSRTAVWKAVEQLKKEGYLIEAVRNRGYLLRDSDEVYSGNEIAGRLRTRWAGRPVYFYDSLGSTNLQAKMDAEKGACHGALIVADMQTQGRGRRGRNWSSPAGTNLYFTLILKPDFSPDTASMLTLVMAYAIARGIEKTASGQGKEEPDGLEIGIKWPNDIVVHGKKVCGILTEMSAERDYIHYVVIGCGVNVKKQNFGPEIASTAAALEEELKQKISRSGLLANVMEVFEREYEAFVETGSLKGLKDRYNALLVNRDREVCVLDPKGEYRGVARGINDAGELLVERSEGGLTAVYAGEVSVRGIYGYV</sequence>
<dbReference type="InterPro" id="IPR008988">
    <property type="entry name" value="Transcriptional_repressor_C"/>
</dbReference>
<dbReference type="InterPro" id="IPR030855">
    <property type="entry name" value="Bifunct_BirA"/>
</dbReference>
<dbReference type="EC" id="6.3.4.15" evidence="5"/>
<feature type="binding site" evidence="5">
    <location>
        <begin position="89"/>
        <end position="91"/>
    </location>
    <ligand>
        <name>biotin</name>
        <dbReference type="ChEBI" id="CHEBI:57586"/>
    </ligand>
</feature>
<dbReference type="AlphaFoldDB" id="A0A9D1R2Z3"/>
<dbReference type="SUPFAM" id="SSF55681">
    <property type="entry name" value="Class II aaRS and biotin synthetases"/>
    <property type="match status" value="1"/>
</dbReference>
<dbReference type="HAMAP" id="MF_00978">
    <property type="entry name" value="Bifunct_BirA"/>
    <property type="match status" value="1"/>
</dbReference>
<accession>A0A9D1R2Z3</accession>
<feature type="binding site" evidence="5">
    <location>
        <position position="113"/>
    </location>
    <ligand>
        <name>biotin</name>
        <dbReference type="ChEBI" id="CHEBI:57586"/>
    </ligand>
</feature>
<evidence type="ECO:0000256" key="4">
    <source>
        <dbReference type="ARBA" id="ARBA00023267"/>
    </source>
</evidence>
<dbReference type="PANTHER" id="PTHR12835">
    <property type="entry name" value="BIOTIN PROTEIN LIGASE"/>
    <property type="match status" value="1"/>
</dbReference>
<organism evidence="7 8">
    <name type="scientific">Candidatus Acetatifactor stercoripullorum</name>
    <dbReference type="NCBI Taxonomy" id="2838414"/>
    <lineage>
        <taxon>Bacteria</taxon>
        <taxon>Bacillati</taxon>
        <taxon>Bacillota</taxon>
        <taxon>Clostridia</taxon>
        <taxon>Lachnospirales</taxon>
        <taxon>Lachnospiraceae</taxon>
        <taxon>Acetatifactor</taxon>
    </lineage>
</organism>
<reference evidence="7" key="2">
    <citation type="submission" date="2021-04" db="EMBL/GenBank/DDBJ databases">
        <authorList>
            <person name="Gilroy R."/>
        </authorList>
    </citation>
    <scope>NUCLEOTIDE SEQUENCE</scope>
    <source>
        <strain evidence="7">CHK195-6426</strain>
    </source>
</reference>
<keyword evidence="5" id="KW-0805">Transcription regulation</keyword>
<dbReference type="PANTHER" id="PTHR12835:SF5">
    <property type="entry name" value="BIOTIN--PROTEIN LIGASE"/>
    <property type="match status" value="1"/>
</dbReference>
<evidence type="ECO:0000256" key="3">
    <source>
        <dbReference type="ARBA" id="ARBA00022840"/>
    </source>
</evidence>
<dbReference type="SUPFAM" id="SSF46785">
    <property type="entry name" value="Winged helix' DNA-binding domain"/>
    <property type="match status" value="1"/>
</dbReference>
<dbReference type="SUPFAM" id="SSF50037">
    <property type="entry name" value="C-terminal domain of transcriptional repressors"/>
    <property type="match status" value="1"/>
</dbReference>
<feature type="binding site" evidence="5">
    <location>
        <begin position="117"/>
        <end position="119"/>
    </location>
    <ligand>
        <name>biotin</name>
        <dbReference type="ChEBI" id="CHEBI:57586"/>
    </ligand>
</feature>
<dbReference type="InterPro" id="IPR036390">
    <property type="entry name" value="WH_DNA-bd_sf"/>
</dbReference>
<comment type="similarity">
    <text evidence="5">Belongs to the biotin--protein ligase family.</text>
</comment>
<dbReference type="InterPro" id="IPR036388">
    <property type="entry name" value="WH-like_DNA-bd_sf"/>
</dbReference>
<name>A0A9D1R2Z3_9FIRM</name>
<comment type="caution">
    <text evidence="7">The sequence shown here is derived from an EMBL/GenBank/DDBJ whole genome shotgun (WGS) entry which is preliminary data.</text>
</comment>
<keyword evidence="5" id="KW-0678">Repressor</keyword>
<feature type="DNA-binding region" description="H-T-H motif" evidence="5">
    <location>
        <begin position="18"/>
        <end position="37"/>
    </location>
</feature>
<dbReference type="GO" id="GO:0003677">
    <property type="term" value="F:DNA binding"/>
    <property type="evidence" value="ECO:0007669"/>
    <property type="project" value="UniProtKB-UniRule"/>
</dbReference>
<dbReference type="Pfam" id="PF02237">
    <property type="entry name" value="BPL_C"/>
    <property type="match status" value="1"/>
</dbReference>
<dbReference type="GO" id="GO:0005737">
    <property type="term" value="C:cytoplasm"/>
    <property type="evidence" value="ECO:0007669"/>
    <property type="project" value="TreeGrafter"/>
</dbReference>
<gene>
    <name evidence="5" type="primary">birA</name>
    <name evidence="7" type="ORF">H9742_03265</name>
</gene>
<dbReference type="GO" id="GO:0006355">
    <property type="term" value="P:regulation of DNA-templated transcription"/>
    <property type="evidence" value="ECO:0007669"/>
    <property type="project" value="UniProtKB-UniRule"/>
</dbReference>
<keyword evidence="5" id="KW-0238">DNA-binding</keyword>
<keyword evidence="5" id="KW-0804">Transcription</keyword>
<dbReference type="Proteomes" id="UP000824265">
    <property type="component" value="Unassembled WGS sequence"/>
</dbReference>
<feature type="binding site" evidence="5">
    <location>
        <position position="193"/>
    </location>
    <ligand>
        <name>biotin</name>
        <dbReference type="ChEBI" id="CHEBI:57586"/>
    </ligand>
</feature>
<dbReference type="Pfam" id="PF08279">
    <property type="entry name" value="HTH_11"/>
    <property type="match status" value="1"/>
</dbReference>
<keyword evidence="1 5" id="KW-0436">Ligase</keyword>